<dbReference type="Proteomes" id="UP000476338">
    <property type="component" value="Unassembled WGS sequence"/>
</dbReference>
<dbReference type="GO" id="GO:0050427">
    <property type="term" value="P:3'-phosphoadenosine 5'-phosphosulfate metabolic process"/>
    <property type="evidence" value="ECO:0007669"/>
    <property type="project" value="TreeGrafter"/>
</dbReference>
<dbReference type="AlphaFoldDB" id="A0A6L5WHJ8"/>
<dbReference type="GO" id="GO:0046854">
    <property type="term" value="P:phosphatidylinositol phosphate biosynthetic process"/>
    <property type="evidence" value="ECO:0007669"/>
    <property type="project" value="InterPro"/>
</dbReference>
<dbReference type="InterPro" id="IPR020550">
    <property type="entry name" value="Inositol_monophosphatase_CS"/>
</dbReference>
<protein>
    <submittedName>
        <fullName evidence="2">3'(2'),5'-bisphosphate nucleotidase CysQ</fullName>
    </submittedName>
</protein>
<reference evidence="2 3" key="1">
    <citation type="submission" date="2019-09" db="EMBL/GenBank/DDBJ databases">
        <authorList>
            <person name="Silva M."/>
            <person name="Pereira G."/>
            <person name="Lopes-Da-Costa L."/>
            <person name="Silva E."/>
        </authorList>
    </citation>
    <scope>NUCLEOTIDE SEQUENCE [LARGE SCALE GENOMIC DNA]</scope>
    <source>
        <strain evidence="2 3">FMV-PI01</strain>
    </source>
</reference>
<dbReference type="RefSeq" id="WP_326833065.1">
    <property type="nucleotide sequence ID" value="NZ_VWSJ01000004.1"/>
</dbReference>
<dbReference type="GO" id="GO:0046872">
    <property type="term" value="F:metal ion binding"/>
    <property type="evidence" value="ECO:0007669"/>
    <property type="project" value="UniProtKB-KW"/>
</dbReference>
<dbReference type="CDD" id="cd01638">
    <property type="entry name" value="CysQ"/>
    <property type="match status" value="1"/>
</dbReference>
<evidence type="ECO:0000313" key="3">
    <source>
        <dbReference type="Proteomes" id="UP000476338"/>
    </source>
</evidence>
<comment type="cofactor">
    <cofactor evidence="1">
        <name>Mg(2+)</name>
        <dbReference type="ChEBI" id="CHEBI:18420"/>
    </cofactor>
</comment>
<evidence type="ECO:0000313" key="2">
    <source>
        <dbReference type="EMBL" id="MSN95902.1"/>
    </source>
</evidence>
<dbReference type="PANTHER" id="PTHR43028:SF5">
    <property type="entry name" value="3'(2'),5'-BISPHOSPHATE NUCLEOTIDASE 1"/>
    <property type="match status" value="1"/>
</dbReference>
<keyword evidence="3" id="KW-1185">Reference proteome</keyword>
<feature type="binding site" evidence="1">
    <location>
        <position position="85"/>
    </location>
    <ligand>
        <name>Mg(2+)</name>
        <dbReference type="ChEBI" id="CHEBI:18420"/>
        <label>1</label>
        <note>catalytic</note>
    </ligand>
</feature>
<feature type="binding site" evidence="1">
    <location>
        <position position="203"/>
    </location>
    <ligand>
        <name>Mg(2+)</name>
        <dbReference type="ChEBI" id="CHEBI:18420"/>
        <label>1</label>
        <note>catalytic</note>
    </ligand>
</feature>
<keyword evidence="1" id="KW-0479">Metal-binding</keyword>
<dbReference type="Pfam" id="PF00459">
    <property type="entry name" value="Inositol_P"/>
    <property type="match status" value="1"/>
</dbReference>
<dbReference type="SUPFAM" id="SSF56655">
    <property type="entry name" value="Carbohydrate phosphatase"/>
    <property type="match status" value="1"/>
</dbReference>
<gene>
    <name evidence="2" type="ORF">F1B92_01615</name>
</gene>
<sequence>MDDNLKKELLKIAVLAGKNASKIIKKHYDKFEIYTKKDDSPLTSADLAANEEIFKILEKTGIKICSEESILSDDIKNLDEFWLIDPLDGTKEFIAKNGEFCVCIALIKNSRPILGVIDIPCKDEIFYSSGDGKIYKNDNILQQNTTLNKIFLTGKKSKNKNLQNLATKLNLEISRVGSAIKFCMIAENKALLYSRLGPSCIWDIAAGDFLVSQSGGEVIDLKTKKAPLYHPTNLINNHYLVIGKDFMCKKDEIIKFLDGNS</sequence>
<feature type="binding site" evidence="1">
    <location>
        <position position="88"/>
    </location>
    <ligand>
        <name>Mg(2+)</name>
        <dbReference type="ChEBI" id="CHEBI:18420"/>
        <label>1</label>
        <note>catalytic</note>
    </ligand>
</feature>
<keyword evidence="1" id="KW-0460">Magnesium</keyword>
<dbReference type="Gene3D" id="3.30.540.10">
    <property type="entry name" value="Fructose-1,6-Bisphosphatase, subunit A, domain 1"/>
    <property type="match status" value="1"/>
</dbReference>
<dbReference type="PROSITE" id="PS00630">
    <property type="entry name" value="IMP_2"/>
    <property type="match status" value="1"/>
</dbReference>
<dbReference type="PANTHER" id="PTHR43028">
    <property type="entry name" value="3'(2'),5'-BISPHOSPHATE NUCLEOTIDASE 1"/>
    <property type="match status" value="1"/>
</dbReference>
<dbReference type="InterPro" id="IPR000760">
    <property type="entry name" value="Inositol_monophosphatase-like"/>
</dbReference>
<proteinExistence type="predicted"/>
<dbReference type="GO" id="GO:0008441">
    <property type="term" value="F:3'(2'),5'-bisphosphate nucleotidase activity"/>
    <property type="evidence" value="ECO:0007669"/>
    <property type="project" value="TreeGrafter"/>
</dbReference>
<feature type="binding site" evidence="1">
    <location>
        <position position="87"/>
    </location>
    <ligand>
        <name>Mg(2+)</name>
        <dbReference type="ChEBI" id="CHEBI:18420"/>
        <label>1</label>
        <note>catalytic</note>
    </ligand>
</feature>
<reference evidence="2 3" key="2">
    <citation type="submission" date="2020-03" db="EMBL/GenBank/DDBJ databases">
        <title>Campylobacter portucalensis sp. nov., a new species of Campylobacter isolated from the reproductive tract of bulls.</title>
        <authorList>
            <person name="Silva M.F."/>
            <person name="Pereira G."/>
            <person name="Carneiro C."/>
            <person name="Hemphill A."/>
            <person name="Mateus L."/>
            <person name="Lopes-Da-Costa L."/>
            <person name="Silva E."/>
        </authorList>
    </citation>
    <scope>NUCLEOTIDE SEQUENCE [LARGE SCALE GENOMIC DNA]</scope>
    <source>
        <strain evidence="2 3">FMV-PI01</strain>
    </source>
</reference>
<evidence type="ECO:0000256" key="1">
    <source>
        <dbReference type="PIRSR" id="PIRSR600760-2"/>
    </source>
</evidence>
<dbReference type="Gene3D" id="3.40.190.80">
    <property type="match status" value="1"/>
</dbReference>
<feature type="binding site" evidence="1">
    <location>
        <position position="67"/>
    </location>
    <ligand>
        <name>Mg(2+)</name>
        <dbReference type="ChEBI" id="CHEBI:18420"/>
        <label>1</label>
        <note>catalytic</note>
    </ligand>
</feature>
<dbReference type="InterPro" id="IPR050725">
    <property type="entry name" value="CysQ/Inositol_MonoPase"/>
</dbReference>
<organism evidence="2 3">
    <name type="scientific">Campylobacter portucalensis</name>
    <dbReference type="NCBI Taxonomy" id="2608384"/>
    <lineage>
        <taxon>Bacteria</taxon>
        <taxon>Pseudomonadati</taxon>
        <taxon>Campylobacterota</taxon>
        <taxon>Epsilonproteobacteria</taxon>
        <taxon>Campylobacterales</taxon>
        <taxon>Campylobacteraceae</taxon>
        <taxon>Campylobacter</taxon>
    </lineage>
</organism>
<accession>A0A6L5WHJ8</accession>
<dbReference type="EMBL" id="VWSJ01000004">
    <property type="protein sequence ID" value="MSN95902.1"/>
    <property type="molecule type" value="Genomic_DNA"/>
</dbReference>
<name>A0A6L5WHJ8_9BACT</name>
<comment type="caution">
    <text evidence="2">The sequence shown here is derived from an EMBL/GenBank/DDBJ whole genome shotgun (WGS) entry which is preliminary data.</text>
</comment>
<dbReference type="GO" id="GO:0000103">
    <property type="term" value="P:sulfate assimilation"/>
    <property type="evidence" value="ECO:0007669"/>
    <property type="project" value="TreeGrafter"/>
</dbReference>